<gene>
    <name evidence="2" type="ORF">CLOSTHATH_07327</name>
</gene>
<keyword evidence="1" id="KW-0812">Transmembrane</keyword>
<name>D3AUL1_9FIRM</name>
<reference evidence="2 3" key="1">
    <citation type="submission" date="2010-01" db="EMBL/GenBank/DDBJ databases">
        <authorList>
            <person name="Weinstock G."/>
            <person name="Sodergren E."/>
            <person name="Clifton S."/>
            <person name="Fulton L."/>
            <person name="Fulton B."/>
            <person name="Courtney L."/>
            <person name="Fronick C."/>
            <person name="Harrison M."/>
            <person name="Strong C."/>
            <person name="Farmer C."/>
            <person name="Delahaunty K."/>
            <person name="Markovic C."/>
            <person name="Hall O."/>
            <person name="Minx P."/>
            <person name="Tomlinson C."/>
            <person name="Mitreva M."/>
            <person name="Nelson J."/>
            <person name="Hou S."/>
            <person name="Wollam A."/>
            <person name="Pepin K.H."/>
            <person name="Johnson M."/>
            <person name="Bhonagiri V."/>
            <person name="Nash W.E."/>
            <person name="Warren W."/>
            <person name="Chinwalla A."/>
            <person name="Mardis E.R."/>
            <person name="Wilson R.K."/>
        </authorList>
    </citation>
    <scope>NUCLEOTIDE SEQUENCE [LARGE SCALE GENOMIC DNA]</scope>
    <source>
        <strain evidence="2 3">DSM 13479</strain>
    </source>
</reference>
<proteinExistence type="predicted"/>
<accession>D3AUL1</accession>
<evidence type="ECO:0000313" key="3">
    <source>
        <dbReference type="Proteomes" id="UP000004968"/>
    </source>
</evidence>
<sequence length="53" mass="6299">MNCNICSFSSFQPLLLCCFCLTYLVYGLILFLLLLEFNSYLLEFYNYILKSCF</sequence>
<dbReference type="HOGENOM" id="CLU_3062337_0_0_9"/>
<protein>
    <submittedName>
        <fullName evidence="2">Uncharacterized protein</fullName>
    </submittedName>
</protein>
<evidence type="ECO:0000313" key="2">
    <source>
        <dbReference type="EMBL" id="EFC94495.1"/>
    </source>
</evidence>
<organism evidence="2 3">
    <name type="scientific">Hungatella hathewayi DSM 13479</name>
    <dbReference type="NCBI Taxonomy" id="566550"/>
    <lineage>
        <taxon>Bacteria</taxon>
        <taxon>Bacillati</taxon>
        <taxon>Bacillota</taxon>
        <taxon>Clostridia</taxon>
        <taxon>Lachnospirales</taxon>
        <taxon>Lachnospiraceae</taxon>
        <taxon>Hungatella</taxon>
    </lineage>
</organism>
<keyword evidence="1" id="KW-0472">Membrane</keyword>
<dbReference type="Proteomes" id="UP000004968">
    <property type="component" value="Unassembled WGS sequence"/>
</dbReference>
<dbReference type="AlphaFoldDB" id="D3AUL1"/>
<dbReference type="EMBL" id="ACIO01001081">
    <property type="protein sequence ID" value="EFC94495.1"/>
    <property type="molecule type" value="Genomic_DNA"/>
</dbReference>
<evidence type="ECO:0000256" key="1">
    <source>
        <dbReference type="SAM" id="Phobius"/>
    </source>
</evidence>
<feature type="transmembrane region" description="Helical" evidence="1">
    <location>
        <begin position="14"/>
        <end position="35"/>
    </location>
</feature>
<comment type="caution">
    <text evidence="2">The sequence shown here is derived from an EMBL/GenBank/DDBJ whole genome shotgun (WGS) entry which is preliminary data.</text>
</comment>
<keyword evidence="1" id="KW-1133">Transmembrane helix</keyword>